<proteinExistence type="predicted"/>
<reference evidence="1 2" key="1">
    <citation type="submission" date="2023-10" db="EMBL/GenBank/DDBJ databases">
        <title>Development of a sustainable strategy for remediation of hydrocarbon-contaminated territories based on the waste exchange concept.</title>
        <authorList>
            <person name="Krivoruchko A."/>
        </authorList>
    </citation>
    <scope>NUCLEOTIDE SEQUENCE [LARGE SCALE GENOMIC DNA]</scope>
    <source>
        <strain evidence="1 2">IEGM 1236</strain>
    </source>
</reference>
<sequence>MTNNAGTSSADSADIPRFAEVTTDPVASARLAVDRPNAWEWALFASTLLQRRDALDVQRRDHRLGYAERSGDRIRDVQGLANLVKDTVDRVPAICKELQDFLLTPAFADAFGERHEDSADPDGVLYNANRVMDTYEELLALAARIRGTRAPSTFRDVLKDTSRLVDKPLNGFDTCIDDYARLVEGLPARLITGEDVDEGVQLTMHMDNDLAARIIKKLNREIRRAA</sequence>
<evidence type="ECO:0000313" key="2">
    <source>
        <dbReference type="Proteomes" id="UP001185792"/>
    </source>
</evidence>
<comment type="caution">
    <text evidence="1">The sequence shown here is derived from an EMBL/GenBank/DDBJ whole genome shotgun (WGS) entry which is preliminary data.</text>
</comment>
<dbReference type="Proteomes" id="UP001185792">
    <property type="component" value="Unassembled WGS sequence"/>
</dbReference>
<gene>
    <name evidence="1" type="ORF">R4198_17055</name>
</gene>
<keyword evidence="2" id="KW-1185">Reference proteome</keyword>
<evidence type="ECO:0000313" key="1">
    <source>
        <dbReference type="EMBL" id="MDV7135412.1"/>
    </source>
</evidence>
<protein>
    <submittedName>
        <fullName evidence="1">Uncharacterized protein</fullName>
    </submittedName>
</protein>
<organism evidence="1 2">
    <name type="scientific">Williamsia marianensis</name>
    <dbReference type="NCBI Taxonomy" id="85044"/>
    <lineage>
        <taxon>Bacteria</taxon>
        <taxon>Bacillati</taxon>
        <taxon>Actinomycetota</taxon>
        <taxon>Actinomycetes</taxon>
        <taxon>Mycobacteriales</taxon>
        <taxon>Nocardiaceae</taxon>
        <taxon>Williamsia</taxon>
    </lineage>
</organism>
<name>A0ABU4EVZ1_WILMA</name>
<dbReference type="RefSeq" id="WP_317713871.1">
    <property type="nucleotide sequence ID" value="NZ_JAWLUM010000003.1"/>
</dbReference>
<accession>A0ABU4EVZ1</accession>
<dbReference type="EMBL" id="JAWLUM010000003">
    <property type="protein sequence ID" value="MDV7135412.1"/>
    <property type="molecule type" value="Genomic_DNA"/>
</dbReference>